<protein>
    <recommendedName>
        <fullName evidence="3">Actin-like ATPase domain-containing protein</fullName>
    </recommendedName>
</protein>
<accession>A0A9P8KYW4</accession>
<proteinExistence type="predicted"/>
<dbReference type="Proteomes" id="UP000698800">
    <property type="component" value="Unassembled WGS sequence"/>
</dbReference>
<name>A0A9P8KYW4_9PEZI</name>
<gene>
    <name evidence="1" type="ORF">FGG08_005068</name>
</gene>
<dbReference type="PANTHER" id="PTHR14187:SF82">
    <property type="entry name" value="FAMILY CHAPERONE, PUTATIVE (AFU_ORTHOLOGUE AFUA_7G08575)-RELATED"/>
    <property type="match status" value="1"/>
</dbReference>
<evidence type="ECO:0000313" key="2">
    <source>
        <dbReference type="Proteomes" id="UP000698800"/>
    </source>
</evidence>
<dbReference type="EMBL" id="JAGHQL010000113">
    <property type="protein sequence ID" value="KAH0538333.1"/>
    <property type="molecule type" value="Genomic_DNA"/>
</dbReference>
<dbReference type="Gene3D" id="3.30.420.40">
    <property type="match status" value="1"/>
</dbReference>
<dbReference type="InterPro" id="IPR043129">
    <property type="entry name" value="ATPase_NBD"/>
</dbReference>
<evidence type="ECO:0000313" key="1">
    <source>
        <dbReference type="EMBL" id="KAH0538333.1"/>
    </source>
</evidence>
<dbReference type="CDD" id="cd10170">
    <property type="entry name" value="ASKHA_NBD_HSP70"/>
    <property type="match status" value="1"/>
</dbReference>
<organism evidence="1 2">
    <name type="scientific">Glutinoglossum americanum</name>
    <dbReference type="NCBI Taxonomy" id="1670608"/>
    <lineage>
        <taxon>Eukaryota</taxon>
        <taxon>Fungi</taxon>
        <taxon>Dikarya</taxon>
        <taxon>Ascomycota</taxon>
        <taxon>Pezizomycotina</taxon>
        <taxon>Geoglossomycetes</taxon>
        <taxon>Geoglossales</taxon>
        <taxon>Geoglossaceae</taxon>
        <taxon>Glutinoglossum</taxon>
    </lineage>
</organism>
<dbReference type="SUPFAM" id="SSF53067">
    <property type="entry name" value="Actin-like ATPase domain"/>
    <property type="match status" value="2"/>
</dbReference>
<dbReference type="AlphaFoldDB" id="A0A9P8KYW4"/>
<keyword evidence="2" id="KW-1185">Reference proteome</keyword>
<evidence type="ECO:0008006" key="3">
    <source>
        <dbReference type="Google" id="ProtNLM"/>
    </source>
</evidence>
<reference evidence="1" key="1">
    <citation type="submission" date="2021-03" db="EMBL/GenBank/DDBJ databases">
        <title>Comparative genomics and phylogenomic investigation of the class Geoglossomycetes provide insights into ecological specialization and systematics.</title>
        <authorList>
            <person name="Melie T."/>
            <person name="Pirro S."/>
            <person name="Miller A.N."/>
            <person name="Quandt A."/>
        </authorList>
    </citation>
    <scope>NUCLEOTIDE SEQUENCE</scope>
    <source>
        <strain evidence="1">GBOQ0MN5Z8</strain>
    </source>
</reference>
<dbReference type="PANTHER" id="PTHR14187">
    <property type="entry name" value="ALPHA KINASE/ELONGATION FACTOR 2 KINASE"/>
    <property type="match status" value="1"/>
</dbReference>
<sequence>MASLPERQERRLVIAIDYGTTYTGVAIATPAGNKVYLNKIDIIRDWGPQMGNHDKIPSVISYSRASDAQEQQWGASLSPEAVAMVHTKLELDVHDTSEELDLISQALDGMYNLHFQYVKAAGGLPEYTWKGPEEIVEDYLTKVFDYLLEAVESFTEELRARIPVDIVVTIPAEWSYRAKNSTFRALSRAGFNKDTFPKLTEMLLVSEPEAAAIYTARYLKELHGADFLKKDECFALCDAGGGTVVRGAHLQEVTLRFNWCFKDVVSYKVKELQPTFELKAVTFATGSKCGSMFIDLAFKKWLRDLLGEKNYQQLDQTQLVHKISSHDTEGQQMRELMKEFNKLKRKFKKDHRDMKIDLPEPLHNLDMDNRVIGGEITITKFVTAYPFFHSLLMLTSDNMRSFFDPCVDRIVELIEGQIAQVARLQTRLKNIFLIGGFAESKYLREEIEYSLRLRNIQVRRPDTSWTAVVRGAAIFGIEKSTSKVLSAMSACPRSYGVSVSQSFSEIQHDDQDYFVDPLTKTPMAKEQLMWLIKKGDLILSDEPKVVKQWFTKIFSETGPREGKIPLYAYSEDDIPERTFDSQNELTVVHILEYDLTDVPLQEFTRQQPPGNSPPFYVASLRLIMRLDPQRLKIELCWNERTLCSAEMDST</sequence>
<dbReference type="OrthoDB" id="2963168at2759"/>
<comment type="caution">
    <text evidence="1">The sequence shown here is derived from an EMBL/GenBank/DDBJ whole genome shotgun (WGS) entry which is preliminary data.</text>
</comment>